<sequence length="927" mass="102376">MEKRTDQRVFWHGKLKKESRKTWQATALTALCSVALFCLLFSYKKMYPFGDGSVAITDLYSQYLPLLYHFYDVVTGQKNLFLDFSVSGGANLYADTINEVLNPFNYVLLLFGRDRIYQAVNVLVLLYSTASAVTAHIFLEKTASGRRFQNVALAVCYGCCGYMAYNYQIIKWMIFPVIFPLFCLALLRMLREKKGGWYTVLLAWQLMLSIQLGFMTLLFSLFAGAIWLYTCERKENRTRKMGCMGIYTLIGICISATVLLPSAILLLQSARSGENLSYFGVMKRHGLDDLFERLFQIANPVLMGLLFASGCFRKRKRRSAAEQETHSAAEPFWLYLTGFLWLTVLLEPANLLWHMGSYVCFPVRYGYMAVLSMAALVAVRKERDADDFRTENVCKHPAGLRLRCVLLLVASAVSALGAVCLTLIWEERLVQAFSSLAISKVCPKETAVTAVVLLLVGVSAWCGQKVLHAKTTGKKTGGAGAPGMAVLGALVGGFCVYTMILLPPDYAVRQENEAAYRQMTEIAKQAENENAASAEPSWLLAREADRDDLPINAALVDRKGSISGYFPTESKQTKAVLESLGYLAPWVSVRAVGGTEISDTMLRNVFVFSKEALGQSGSGSVLSNQRAWAELLSAEDVETKHRQTSEEEQSVDVTTGSKEYTNIMEVFPAQELVLEDGTLCISVTDKQLLYLDAGRSADEIFVSVNGEPVEIPEKNQMASAHRLIWLGTFEAQEVMISVTDRMGTLVAAQEMELGALHENAWQAALQSGTARILQPSECSISERNAQIHVSVSAAEGETLFVPFVAIDGWKCIQNGKAVDIEPILGGFLGITLTEGENEVVFSFEEPGLKAGVGISILGFAFLLILFFARRKAEAGWKIAAEQKGKAEKCFGMLYRLLLAVFFAGIYVVPTIGMVVSLTGKIVMKFFG</sequence>
<feature type="transmembrane region" description="Helical" evidence="1">
    <location>
        <begin position="400"/>
        <end position="425"/>
    </location>
</feature>
<feature type="transmembrane region" description="Helical" evidence="1">
    <location>
        <begin position="116"/>
        <end position="139"/>
    </location>
</feature>
<dbReference type="PANTHER" id="PTHR38454:SF1">
    <property type="entry name" value="INTEGRAL MEMBRANE PROTEIN"/>
    <property type="match status" value="1"/>
</dbReference>
<name>A0AAE3AYE6_9FIRM</name>
<organism evidence="2 3">
    <name type="scientific">Gallintestinimicrobium propionicum</name>
    <dbReference type="NCBI Taxonomy" id="2981770"/>
    <lineage>
        <taxon>Bacteria</taxon>
        <taxon>Bacillati</taxon>
        <taxon>Bacillota</taxon>
        <taxon>Clostridia</taxon>
        <taxon>Lachnospirales</taxon>
        <taxon>Lachnospiraceae</taxon>
        <taxon>Gallintestinimicrobium</taxon>
    </lineage>
</organism>
<feature type="transmembrane region" description="Helical" evidence="1">
    <location>
        <begin position="332"/>
        <end position="355"/>
    </location>
</feature>
<feature type="transmembrane region" description="Helical" evidence="1">
    <location>
        <begin position="445"/>
        <end position="463"/>
    </location>
</feature>
<feature type="transmembrane region" description="Helical" evidence="1">
    <location>
        <begin position="202"/>
        <end position="229"/>
    </location>
</feature>
<feature type="transmembrane region" description="Helical" evidence="1">
    <location>
        <begin position="850"/>
        <end position="868"/>
    </location>
</feature>
<feature type="transmembrane region" description="Helical" evidence="1">
    <location>
        <begin position="484"/>
        <end position="502"/>
    </location>
</feature>
<evidence type="ECO:0000313" key="3">
    <source>
        <dbReference type="Proteomes" id="UP001199355"/>
    </source>
</evidence>
<protein>
    <submittedName>
        <fullName evidence="2">YfhO family protein</fullName>
    </submittedName>
</protein>
<dbReference type="Proteomes" id="UP001199355">
    <property type="component" value="Unassembled WGS sequence"/>
</dbReference>
<dbReference type="AlphaFoldDB" id="A0AAE3AYE6"/>
<proteinExistence type="predicted"/>
<dbReference type="PANTHER" id="PTHR38454">
    <property type="entry name" value="INTEGRAL MEMBRANE PROTEIN-RELATED"/>
    <property type="match status" value="1"/>
</dbReference>
<feature type="transmembrane region" description="Helical" evidence="1">
    <location>
        <begin position="241"/>
        <end position="267"/>
    </location>
</feature>
<keyword evidence="1" id="KW-1133">Transmembrane helix</keyword>
<accession>A0AAE3AYE6</accession>
<feature type="transmembrane region" description="Helical" evidence="1">
    <location>
        <begin position="172"/>
        <end position="190"/>
    </location>
</feature>
<feature type="transmembrane region" description="Helical" evidence="1">
    <location>
        <begin position="21"/>
        <end position="43"/>
    </location>
</feature>
<keyword evidence="1" id="KW-0472">Membrane</keyword>
<dbReference type="RefSeq" id="WP_308728495.1">
    <property type="nucleotide sequence ID" value="NZ_JAJEQF010000027.1"/>
</dbReference>
<evidence type="ECO:0000313" key="2">
    <source>
        <dbReference type="EMBL" id="MCC2168098.1"/>
    </source>
</evidence>
<dbReference type="Pfam" id="PF09586">
    <property type="entry name" value="YfhO"/>
    <property type="match status" value="2"/>
</dbReference>
<dbReference type="EMBL" id="JAJEQF010000027">
    <property type="protein sequence ID" value="MCC2168098.1"/>
    <property type="molecule type" value="Genomic_DNA"/>
</dbReference>
<feature type="transmembrane region" description="Helical" evidence="1">
    <location>
        <begin position="361"/>
        <end position="379"/>
    </location>
</feature>
<dbReference type="InterPro" id="IPR018580">
    <property type="entry name" value="Uncharacterised_YfhO"/>
</dbReference>
<feature type="transmembrane region" description="Helical" evidence="1">
    <location>
        <begin position="294"/>
        <end position="312"/>
    </location>
</feature>
<reference evidence="2 3" key="1">
    <citation type="submission" date="2021-10" db="EMBL/GenBank/DDBJ databases">
        <title>Anaerobic single-cell dispensing facilitates the cultivation of human gut bacteria.</title>
        <authorList>
            <person name="Afrizal A."/>
        </authorList>
    </citation>
    <scope>NUCLEOTIDE SEQUENCE [LARGE SCALE GENOMIC DNA]</scope>
    <source>
        <strain evidence="2 3">CLA-AA-H244</strain>
    </source>
</reference>
<keyword evidence="3" id="KW-1185">Reference proteome</keyword>
<feature type="transmembrane region" description="Helical" evidence="1">
    <location>
        <begin position="893"/>
        <end position="917"/>
    </location>
</feature>
<comment type="caution">
    <text evidence="2">The sequence shown here is derived from an EMBL/GenBank/DDBJ whole genome shotgun (WGS) entry which is preliminary data.</text>
</comment>
<keyword evidence="1" id="KW-0812">Transmembrane</keyword>
<gene>
    <name evidence="2" type="ORF">LKD45_10435</name>
</gene>
<evidence type="ECO:0000256" key="1">
    <source>
        <dbReference type="SAM" id="Phobius"/>
    </source>
</evidence>